<dbReference type="SUPFAM" id="SSF56112">
    <property type="entry name" value="Protein kinase-like (PK-like)"/>
    <property type="match status" value="1"/>
</dbReference>
<dbReference type="Gene3D" id="3.30.200.20">
    <property type="entry name" value="Phosphorylase Kinase, domain 1"/>
    <property type="match status" value="1"/>
</dbReference>
<dbReference type="GeneID" id="91086247"/>
<dbReference type="PANTHER" id="PTHR47829:SF1">
    <property type="entry name" value="HAD FAMILY PHOSPHATASE"/>
    <property type="match status" value="1"/>
</dbReference>
<dbReference type="EMBL" id="CP143785">
    <property type="protein sequence ID" value="WVN86861.1"/>
    <property type="molecule type" value="Genomic_DNA"/>
</dbReference>
<dbReference type="RefSeq" id="XP_066067561.1">
    <property type="nucleotide sequence ID" value="XM_066211464.1"/>
</dbReference>
<protein>
    <recommendedName>
        <fullName evidence="1">Aminoglycoside phosphotransferase domain-containing protein</fullName>
    </recommendedName>
</protein>
<reference evidence="2" key="2">
    <citation type="journal article" date="2022" name="Elife">
        <title>Obligate sexual reproduction of a homothallic fungus closely related to the Cryptococcus pathogenic species complex.</title>
        <authorList>
            <person name="Passer A.R."/>
            <person name="Clancey S.A."/>
            <person name="Shea T."/>
            <person name="David-Palma M."/>
            <person name="Averette A.F."/>
            <person name="Boekhout T."/>
            <person name="Porcel B.M."/>
            <person name="Nowrousian M."/>
            <person name="Cuomo C.A."/>
            <person name="Sun S."/>
            <person name="Heitman J."/>
            <person name="Coelho M.A."/>
        </authorList>
    </citation>
    <scope>NUCLEOTIDE SEQUENCE</scope>
    <source>
        <strain evidence="2">CBS 7841</strain>
    </source>
</reference>
<dbReference type="CDD" id="cd05154">
    <property type="entry name" value="ACAD10_11_N-like"/>
    <property type="match status" value="1"/>
</dbReference>
<evidence type="ECO:0000313" key="2">
    <source>
        <dbReference type="EMBL" id="WVN86861.1"/>
    </source>
</evidence>
<dbReference type="KEGG" id="cdep:91086247"/>
<dbReference type="Pfam" id="PF01636">
    <property type="entry name" value="APH"/>
    <property type="match status" value="1"/>
</dbReference>
<dbReference type="AlphaFoldDB" id="A0AAJ8JR76"/>
<organism evidence="2 3">
    <name type="scientific">Cryptococcus depauperatus CBS 7841</name>
    <dbReference type="NCBI Taxonomy" id="1295531"/>
    <lineage>
        <taxon>Eukaryota</taxon>
        <taxon>Fungi</taxon>
        <taxon>Dikarya</taxon>
        <taxon>Basidiomycota</taxon>
        <taxon>Agaricomycotina</taxon>
        <taxon>Tremellomycetes</taxon>
        <taxon>Tremellales</taxon>
        <taxon>Cryptococcaceae</taxon>
        <taxon>Cryptococcus</taxon>
    </lineage>
</organism>
<proteinExistence type="predicted"/>
<reference evidence="2" key="1">
    <citation type="submission" date="2016-06" db="EMBL/GenBank/DDBJ databases">
        <authorList>
            <person name="Cuomo C."/>
            <person name="Litvintseva A."/>
            <person name="Heitman J."/>
            <person name="Chen Y."/>
            <person name="Sun S."/>
            <person name="Springer D."/>
            <person name="Dromer F."/>
            <person name="Young S."/>
            <person name="Zeng Q."/>
            <person name="Chapman S."/>
            <person name="Gujja S."/>
            <person name="Saif S."/>
            <person name="Birren B."/>
        </authorList>
    </citation>
    <scope>NUCLEOTIDE SEQUENCE</scope>
    <source>
        <strain evidence="2">CBS 7841</strain>
    </source>
</reference>
<evidence type="ECO:0000313" key="3">
    <source>
        <dbReference type="Proteomes" id="UP000094043"/>
    </source>
</evidence>
<evidence type="ECO:0000259" key="1">
    <source>
        <dbReference type="Pfam" id="PF01636"/>
    </source>
</evidence>
<dbReference type="InterPro" id="IPR041726">
    <property type="entry name" value="ACAD10_11_N"/>
</dbReference>
<dbReference type="InterPro" id="IPR002575">
    <property type="entry name" value="Aminoglycoside_PTrfase"/>
</dbReference>
<dbReference type="InterPro" id="IPR052898">
    <property type="entry name" value="ACAD10-like"/>
</dbReference>
<name>A0AAJ8JR76_9TREE</name>
<sequence length="431" mass="48933">MRKQIYQESGADYGEIRSALPLQHLVPYLEENITGFKGPVEVKQFKFGQSNPTYLLIPHSPSRSFVLRRAPSGKLLSPTAHRIDREYTILAALNRYNKTVSSLCMVPLPEVYCLCEDKKIVGAAFYVMEYMRGRIFTDVRMRQLDKEERWSCWKSAINTLARLSTVPLSALNLPASFAPMPSAKPYFPRQVSSLLRVSELQSKTMSKETGGTLGAIWGTKELVPWFERGAQEIAAREARFEVASVVHGDFKIDNLIFHPTEPRVIGILDWELCTLGSPLADLCNLLLPFSFPPITNEQRKILSLRVQGEDKEDLNLLLGLKDVSSIETGIPQKEELETWWVQAMNEGYEYHNSQKLQGYMWEWPIQGIEWVRSWMLFRLAIIAQGIAARAMVGQASSASASADSRPVFDFYGKAAWNYRVETNREKSNAKL</sequence>
<feature type="domain" description="Aminoglycoside phosphotransferase" evidence="1">
    <location>
        <begin position="42"/>
        <end position="290"/>
    </location>
</feature>
<dbReference type="InterPro" id="IPR011009">
    <property type="entry name" value="Kinase-like_dom_sf"/>
</dbReference>
<reference evidence="2" key="3">
    <citation type="submission" date="2024-01" db="EMBL/GenBank/DDBJ databases">
        <authorList>
            <person name="Coelho M.A."/>
            <person name="David-Palma M."/>
            <person name="Shea T."/>
            <person name="Sun S."/>
            <person name="Cuomo C.A."/>
            <person name="Heitman J."/>
        </authorList>
    </citation>
    <scope>NUCLEOTIDE SEQUENCE</scope>
    <source>
        <strain evidence="2">CBS 7841</strain>
    </source>
</reference>
<dbReference type="Gene3D" id="3.90.1200.10">
    <property type="match status" value="1"/>
</dbReference>
<keyword evidence="3" id="KW-1185">Reference proteome</keyword>
<accession>A0AAJ8JR76</accession>
<dbReference type="Proteomes" id="UP000094043">
    <property type="component" value="Chromosome 2"/>
</dbReference>
<dbReference type="PANTHER" id="PTHR47829">
    <property type="entry name" value="HYDROLASE, PUTATIVE (AFU_ORTHOLOGUE AFUA_1G12880)-RELATED"/>
    <property type="match status" value="1"/>
</dbReference>
<gene>
    <name evidence="2" type="ORF">L203_102035</name>
</gene>